<feature type="region of interest" description="Disordered" evidence="14">
    <location>
        <begin position="494"/>
        <end position="513"/>
    </location>
</feature>
<dbReference type="GO" id="GO:0032357">
    <property type="term" value="F:oxidized purine DNA binding"/>
    <property type="evidence" value="ECO:0007669"/>
    <property type="project" value="TreeGrafter"/>
</dbReference>
<dbReference type="Proteomes" id="UP000663853">
    <property type="component" value="Unassembled WGS sequence"/>
</dbReference>
<evidence type="ECO:0000256" key="6">
    <source>
        <dbReference type="ARBA" id="ARBA00022485"/>
    </source>
</evidence>
<evidence type="ECO:0000313" key="17">
    <source>
        <dbReference type="Proteomes" id="UP000663853"/>
    </source>
</evidence>
<comment type="catalytic activity">
    <reaction evidence="1">
        <text>Hydrolyzes free adenine bases from 7,8-dihydro-8-oxoguanine:adenine mismatched double-stranded DNA, leaving an apurinic site.</text>
        <dbReference type="EC" id="3.2.2.31"/>
    </reaction>
</comment>
<dbReference type="GO" id="GO:0034039">
    <property type="term" value="F:8-oxo-7,8-dihydroguanine DNA N-glycosylase activity"/>
    <property type="evidence" value="ECO:0007669"/>
    <property type="project" value="TreeGrafter"/>
</dbReference>
<evidence type="ECO:0000256" key="3">
    <source>
        <dbReference type="ARBA" id="ARBA00008343"/>
    </source>
</evidence>
<keyword evidence="6" id="KW-0004">4Fe-4S</keyword>
<dbReference type="FunFam" id="1.10.340.30:FF:000002">
    <property type="entry name" value="Adenine DNA glycosylase"/>
    <property type="match status" value="1"/>
</dbReference>
<dbReference type="SMART" id="SM00478">
    <property type="entry name" value="ENDO3c"/>
    <property type="match status" value="1"/>
</dbReference>
<dbReference type="GO" id="GO:0006298">
    <property type="term" value="P:mismatch repair"/>
    <property type="evidence" value="ECO:0007669"/>
    <property type="project" value="TreeGrafter"/>
</dbReference>
<dbReference type="GO" id="GO:0051539">
    <property type="term" value="F:4 iron, 4 sulfur cluster binding"/>
    <property type="evidence" value="ECO:0007669"/>
    <property type="project" value="UniProtKB-KW"/>
</dbReference>
<name>A0A8H3D9L8_9AGAM</name>
<comment type="similarity">
    <text evidence="3">Belongs to the Nth/MutY family.</text>
</comment>
<evidence type="ECO:0000256" key="12">
    <source>
        <dbReference type="ARBA" id="ARBA00023204"/>
    </source>
</evidence>
<evidence type="ECO:0000256" key="5">
    <source>
        <dbReference type="ARBA" id="ARBA00022023"/>
    </source>
</evidence>
<evidence type="ECO:0000256" key="14">
    <source>
        <dbReference type="SAM" id="MobiDB-lite"/>
    </source>
</evidence>
<evidence type="ECO:0000256" key="13">
    <source>
        <dbReference type="ARBA" id="ARBA00023295"/>
    </source>
</evidence>
<feature type="domain" description="HhH-GPD" evidence="15">
    <location>
        <begin position="145"/>
        <end position="307"/>
    </location>
</feature>
<dbReference type="EMBL" id="CAJMXA010003675">
    <property type="protein sequence ID" value="CAE6510542.1"/>
    <property type="molecule type" value="Genomic_DNA"/>
</dbReference>
<evidence type="ECO:0000256" key="8">
    <source>
        <dbReference type="ARBA" id="ARBA00022763"/>
    </source>
</evidence>
<dbReference type="GO" id="GO:0000701">
    <property type="term" value="F:purine-specific mismatch base pair DNA N-glycosylase activity"/>
    <property type="evidence" value="ECO:0007669"/>
    <property type="project" value="UniProtKB-EC"/>
</dbReference>
<dbReference type="GO" id="GO:0005634">
    <property type="term" value="C:nucleus"/>
    <property type="evidence" value="ECO:0007669"/>
    <property type="project" value="TreeGrafter"/>
</dbReference>
<evidence type="ECO:0000256" key="4">
    <source>
        <dbReference type="ARBA" id="ARBA00012045"/>
    </source>
</evidence>
<keyword evidence="11" id="KW-0411">Iron-sulfur</keyword>
<dbReference type="GO" id="GO:0006285">
    <property type="term" value="P:base-excision repair, AP site formation"/>
    <property type="evidence" value="ECO:0007669"/>
    <property type="project" value="UniProtKB-ARBA"/>
</dbReference>
<dbReference type="Pfam" id="PF14815">
    <property type="entry name" value="NUDIX_4"/>
    <property type="match status" value="1"/>
</dbReference>
<accession>A0A8H3D9L8</accession>
<evidence type="ECO:0000256" key="11">
    <source>
        <dbReference type="ARBA" id="ARBA00023014"/>
    </source>
</evidence>
<feature type="region of interest" description="Disordered" evidence="14">
    <location>
        <begin position="416"/>
        <end position="438"/>
    </location>
</feature>
<dbReference type="OrthoDB" id="48057at2759"/>
<evidence type="ECO:0000256" key="2">
    <source>
        <dbReference type="ARBA" id="ARBA00001966"/>
    </source>
</evidence>
<dbReference type="CDD" id="cd00056">
    <property type="entry name" value="ENDO3c"/>
    <property type="match status" value="1"/>
</dbReference>
<dbReference type="InterPro" id="IPR015797">
    <property type="entry name" value="NUDIX_hydrolase-like_dom_sf"/>
</dbReference>
<keyword evidence="7" id="KW-0479">Metal-binding</keyword>
<dbReference type="Gene3D" id="3.90.79.10">
    <property type="entry name" value="Nucleoside Triphosphate Pyrophosphohydrolase"/>
    <property type="match status" value="1"/>
</dbReference>
<sequence>MSAPRRSSRAVKKVNYIAIDVDASENEDTYTESIIVTDSSEEDLESAPASKKKRVNSGSTKATRGSKKAQSVIPDTLDVSGPVEVSHTTSRHDPIRLLPYVPALLDWFEHQRDVRGMPWRKVYDTNLTKQERGQRAYEVLVSEIMLQQTQVATVIPYYNRWLEKFPTLETLAAAELADVHALWKGLGYYRRAGFLLAAAKKVRDEYEGHIPEDIKVMQKEVPGMGRYTAGAVASIAYGIRAPVLDGNVQRLLSRALALYANPKSKQALDILWGGATALVGAPIDTNTDSAGALPGNINQALIELGSTVCRPAAPSCGECPLSAGCAANEISKPVSMAKSPVADIEEICRICSPLPTTNSSVTRFPMKIDKKKARVETSVVCATRWISSSGEEWWLMAKRPATGLLAGLWEFPTVDLPAATDQPSPETSDSENVPGQPLTSMPPIILRKLLASSSPGAQAKTPKHIGSVPHIFSHIHKTYEVVCSTVEWHGDNPPELGALPDTSKNKEALKPKRKRAGVTTEYILPAESRWVPNEAVMEQNTGVGTHKVWELIKSKFVA</sequence>
<evidence type="ECO:0000259" key="15">
    <source>
        <dbReference type="SMART" id="SM00478"/>
    </source>
</evidence>
<feature type="compositionally biased region" description="Polar residues" evidence="14">
    <location>
        <begin position="421"/>
        <end position="438"/>
    </location>
</feature>
<keyword evidence="13" id="KW-0326">Glycosidase</keyword>
<organism evidence="16 17">
    <name type="scientific">Rhizoctonia solani</name>
    <dbReference type="NCBI Taxonomy" id="456999"/>
    <lineage>
        <taxon>Eukaryota</taxon>
        <taxon>Fungi</taxon>
        <taxon>Dikarya</taxon>
        <taxon>Basidiomycota</taxon>
        <taxon>Agaricomycotina</taxon>
        <taxon>Agaricomycetes</taxon>
        <taxon>Cantharellales</taxon>
        <taxon>Ceratobasidiaceae</taxon>
        <taxon>Rhizoctonia</taxon>
    </lineage>
</organism>
<evidence type="ECO:0000256" key="7">
    <source>
        <dbReference type="ARBA" id="ARBA00022723"/>
    </source>
</evidence>
<keyword evidence="8" id="KW-0227">DNA damage</keyword>
<proteinExistence type="inferred from homology"/>
<evidence type="ECO:0000256" key="1">
    <source>
        <dbReference type="ARBA" id="ARBA00000843"/>
    </source>
</evidence>
<evidence type="ECO:0000256" key="9">
    <source>
        <dbReference type="ARBA" id="ARBA00022801"/>
    </source>
</evidence>
<dbReference type="InterPro" id="IPR011257">
    <property type="entry name" value="DNA_glycosylase"/>
</dbReference>
<protein>
    <recommendedName>
        <fullName evidence="5">Adenine DNA glycosylase</fullName>
        <ecNumber evidence="4">3.2.2.31</ecNumber>
    </recommendedName>
</protein>
<evidence type="ECO:0000313" key="16">
    <source>
        <dbReference type="EMBL" id="CAE6510542.1"/>
    </source>
</evidence>
<feature type="region of interest" description="Disordered" evidence="14">
    <location>
        <begin position="28"/>
        <end position="70"/>
    </location>
</feature>
<dbReference type="SUPFAM" id="SSF48150">
    <property type="entry name" value="DNA-glycosylase"/>
    <property type="match status" value="1"/>
</dbReference>
<dbReference type="Pfam" id="PF00730">
    <property type="entry name" value="HhH-GPD"/>
    <property type="match status" value="1"/>
</dbReference>
<reference evidence="16" key="1">
    <citation type="submission" date="2021-01" db="EMBL/GenBank/DDBJ databases">
        <authorList>
            <person name="Kaushik A."/>
        </authorList>
    </citation>
    <scope>NUCLEOTIDE SEQUENCE</scope>
    <source>
        <strain evidence="16">AG6-10EEA</strain>
    </source>
</reference>
<dbReference type="InterPro" id="IPR044298">
    <property type="entry name" value="MIG/MutY"/>
</dbReference>
<evidence type="ECO:0000256" key="10">
    <source>
        <dbReference type="ARBA" id="ARBA00023004"/>
    </source>
</evidence>
<dbReference type="InterPro" id="IPR003265">
    <property type="entry name" value="HhH-GPD_domain"/>
</dbReference>
<comment type="cofactor">
    <cofactor evidence="2">
        <name>[4Fe-4S] cluster</name>
        <dbReference type="ChEBI" id="CHEBI:49883"/>
    </cofactor>
</comment>
<dbReference type="Gene3D" id="1.10.340.30">
    <property type="entry name" value="Hypothetical protein, domain 2"/>
    <property type="match status" value="1"/>
</dbReference>
<dbReference type="SUPFAM" id="SSF55811">
    <property type="entry name" value="Nudix"/>
    <property type="match status" value="1"/>
</dbReference>
<dbReference type="GO" id="GO:0035485">
    <property type="term" value="F:adenine/guanine mispair binding"/>
    <property type="evidence" value="ECO:0007669"/>
    <property type="project" value="TreeGrafter"/>
</dbReference>
<keyword evidence="10" id="KW-0408">Iron</keyword>
<gene>
    <name evidence="16" type="ORF">RDB_LOCUS126890</name>
</gene>
<dbReference type="AlphaFoldDB" id="A0A8H3D9L8"/>
<dbReference type="Gene3D" id="1.10.1670.10">
    <property type="entry name" value="Helix-hairpin-Helix base-excision DNA repair enzymes (C-terminal)"/>
    <property type="match status" value="1"/>
</dbReference>
<dbReference type="PANTHER" id="PTHR42944:SF1">
    <property type="entry name" value="ADENINE DNA GLYCOSYLASE"/>
    <property type="match status" value="1"/>
</dbReference>
<keyword evidence="12" id="KW-0234">DNA repair</keyword>
<dbReference type="InterPro" id="IPR023170">
    <property type="entry name" value="HhH_base_excis_C"/>
</dbReference>
<keyword evidence="9" id="KW-0378">Hydrolase</keyword>
<dbReference type="EC" id="3.2.2.31" evidence="4"/>
<dbReference type="GO" id="GO:0046872">
    <property type="term" value="F:metal ion binding"/>
    <property type="evidence" value="ECO:0007669"/>
    <property type="project" value="UniProtKB-KW"/>
</dbReference>
<comment type="caution">
    <text evidence="16">The sequence shown here is derived from an EMBL/GenBank/DDBJ whole genome shotgun (WGS) entry which is preliminary data.</text>
</comment>
<dbReference type="InterPro" id="IPR029119">
    <property type="entry name" value="MutY_C"/>
</dbReference>
<dbReference type="PANTHER" id="PTHR42944">
    <property type="entry name" value="ADENINE DNA GLYCOSYLASE"/>
    <property type="match status" value="1"/>
</dbReference>